<dbReference type="GO" id="GO:0046872">
    <property type="term" value="F:metal ion binding"/>
    <property type="evidence" value="ECO:0007669"/>
    <property type="project" value="UniProtKB-KW"/>
</dbReference>
<proteinExistence type="inferred from homology"/>
<dbReference type="InterPro" id="IPR050659">
    <property type="entry name" value="Peptidase_M24B"/>
</dbReference>
<dbReference type="Pfam" id="PF00557">
    <property type="entry name" value="Peptidase_M24"/>
    <property type="match status" value="1"/>
</dbReference>
<comment type="similarity">
    <text evidence="2 5">Belongs to the peptidase M24B family.</text>
</comment>
<gene>
    <name evidence="8" type="ORF">SAMN04487984_0019</name>
</gene>
<evidence type="ECO:0000256" key="2">
    <source>
        <dbReference type="ARBA" id="ARBA00008766"/>
    </source>
</evidence>
<sequence>MKERVRALQSSMSTEGLGAYYVVSPFNLRYISGFTGTSGIALITNNGAYFITDFRYKEQAESQCDGFKIILAGGSAGTGSPQKVVQDILTEENISRVGYEEEHITVADFDDLESIITADLIPASGLIEILRETKEHEEIEKIKVACQIADLAFHHILEFIKPGVTEIEIANELDFFMRSKGASGVSFDTIVASGVRSAMPHGVASNKKVANGELITLDYGCYYEGYASDITRTIALGDVDRKLEEIYQIVLDANERVTTALKADMTGKEADAIARDLIKERGYGSQFGHSLGHSIGLDIHEIPNLSMHSSHILRPGNVVTNEPGIYLEGLGGVRIEDDLLITEKGNELLTHSPRELIHL</sequence>
<dbReference type="RefSeq" id="WP_084097946.1">
    <property type="nucleotide sequence ID" value="NZ_FWXK01000001.1"/>
</dbReference>
<dbReference type="Gene3D" id="3.40.350.10">
    <property type="entry name" value="Creatinase/prolidase N-terminal domain"/>
    <property type="match status" value="1"/>
</dbReference>
<dbReference type="EMBL" id="FWXK01000001">
    <property type="protein sequence ID" value="SMC30056.1"/>
    <property type="molecule type" value="Genomic_DNA"/>
</dbReference>
<dbReference type="FunFam" id="3.90.230.10:FF:000014">
    <property type="entry name" value="Aminopeptidase P family protein"/>
    <property type="match status" value="1"/>
</dbReference>
<evidence type="ECO:0000313" key="9">
    <source>
        <dbReference type="Proteomes" id="UP000243884"/>
    </source>
</evidence>
<accession>A0A1W1Y1N4</accession>
<dbReference type="InterPro" id="IPR001131">
    <property type="entry name" value="Peptidase_M24B_aminopep-P_CS"/>
</dbReference>
<dbReference type="InterPro" id="IPR029149">
    <property type="entry name" value="Creatin/AminoP/Spt16_N"/>
</dbReference>
<dbReference type="GO" id="GO:0004177">
    <property type="term" value="F:aminopeptidase activity"/>
    <property type="evidence" value="ECO:0007669"/>
    <property type="project" value="UniProtKB-KW"/>
</dbReference>
<dbReference type="SUPFAM" id="SSF53092">
    <property type="entry name" value="Creatinase/prolidase N-terminal domain"/>
    <property type="match status" value="1"/>
</dbReference>
<dbReference type="PROSITE" id="PS00491">
    <property type="entry name" value="PROLINE_PEPTIDASE"/>
    <property type="match status" value="1"/>
</dbReference>
<name>A0A1W1Y1N4_9LACT</name>
<comment type="cofactor">
    <cofactor evidence="1">
        <name>Mn(2+)</name>
        <dbReference type="ChEBI" id="CHEBI:29035"/>
    </cofactor>
</comment>
<keyword evidence="8" id="KW-0645">Protease</keyword>
<dbReference type="Pfam" id="PF01321">
    <property type="entry name" value="Creatinase_N"/>
    <property type="match status" value="1"/>
</dbReference>
<organism evidence="8 9">
    <name type="scientific">Aerococcus suis</name>
    <dbReference type="NCBI Taxonomy" id="371602"/>
    <lineage>
        <taxon>Bacteria</taxon>
        <taxon>Bacillati</taxon>
        <taxon>Bacillota</taxon>
        <taxon>Bacilli</taxon>
        <taxon>Lactobacillales</taxon>
        <taxon>Aerococcaceae</taxon>
        <taxon>Aerococcus</taxon>
    </lineage>
</organism>
<keyword evidence="8" id="KW-0031">Aminopeptidase</keyword>
<feature type="domain" description="Creatinase N-terminal" evidence="7">
    <location>
        <begin position="4"/>
        <end position="132"/>
    </location>
</feature>
<dbReference type="InterPro" id="IPR000994">
    <property type="entry name" value="Pept_M24"/>
</dbReference>
<evidence type="ECO:0000256" key="5">
    <source>
        <dbReference type="RuleBase" id="RU000590"/>
    </source>
</evidence>
<dbReference type="OrthoDB" id="9806388at2"/>
<protein>
    <submittedName>
        <fullName evidence="8">Xaa-Pro aminopeptidase</fullName>
    </submittedName>
</protein>
<dbReference type="InterPro" id="IPR036005">
    <property type="entry name" value="Creatinase/aminopeptidase-like"/>
</dbReference>
<reference evidence="9" key="1">
    <citation type="submission" date="2017-04" db="EMBL/GenBank/DDBJ databases">
        <authorList>
            <person name="Varghese N."/>
            <person name="Submissions S."/>
        </authorList>
    </citation>
    <scope>NUCLEOTIDE SEQUENCE [LARGE SCALE GENOMIC DNA]</scope>
    <source>
        <strain evidence="9">DSM 21500</strain>
    </source>
</reference>
<evidence type="ECO:0000256" key="1">
    <source>
        <dbReference type="ARBA" id="ARBA00001936"/>
    </source>
</evidence>
<dbReference type="AlphaFoldDB" id="A0A1W1Y1N4"/>
<keyword evidence="4" id="KW-0378">Hydrolase</keyword>
<dbReference type="Proteomes" id="UP000243884">
    <property type="component" value="Unassembled WGS sequence"/>
</dbReference>
<dbReference type="SUPFAM" id="SSF55920">
    <property type="entry name" value="Creatinase/aminopeptidase"/>
    <property type="match status" value="1"/>
</dbReference>
<dbReference type="Gene3D" id="3.90.230.10">
    <property type="entry name" value="Creatinase/methionine aminopeptidase superfamily"/>
    <property type="match status" value="1"/>
</dbReference>
<feature type="domain" description="Peptidase M24" evidence="6">
    <location>
        <begin position="140"/>
        <end position="343"/>
    </location>
</feature>
<dbReference type="PANTHER" id="PTHR46112">
    <property type="entry name" value="AMINOPEPTIDASE"/>
    <property type="match status" value="1"/>
</dbReference>
<evidence type="ECO:0000256" key="3">
    <source>
        <dbReference type="ARBA" id="ARBA00022723"/>
    </source>
</evidence>
<dbReference type="STRING" id="371602.SAMN04487984_0019"/>
<evidence type="ECO:0000256" key="4">
    <source>
        <dbReference type="ARBA" id="ARBA00022801"/>
    </source>
</evidence>
<dbReference type="InterPro" id="IPR000587">
    <property type="entry name" value="Creatinase_N"/>
</dbReference>
<dbReference type="CDD" id="cd01092">
    <property type="entry name" value="APP-like"/>
    <property type="match status" value="1"/>
</dbReference>
<evidence type="ECO:0000313" key="8">
    <source>
        <dbReference type="EMBL" id="SMC30056.1"/>
    </source>
</evidence>
<dbReference type="PANTHER" id="PTHR46112:SF3">
    <property type="entry name" value="AMINOPEPTIDASE YPDF"/>
    <property type="match status" value="1"/>
</dbReference>
<evidence type="ECO:0000259" key="7">
    <source>
        <dbReference type="Pfam" id="PF01321"/>
    </source>
</evidence>
<evidence type="ECO:0000259" key="6">
    <source>
        <dbReference type="Pfam" id="PF00557"/>
    </source>
</evidence>
<keyword evidence="3 5" id="KW-0479">Metal-binding</keyword>
<keyword evidence="9" id="KW-1185">Reference proteome</keyword>